<dbReference type="Proteomes" id="UP000315423">
    <property type="component" value="Unassembled WGS sequence"/>
</dbReference>
<reference evidence="1" key="1">
    <citation type="submission" date="2018-09" db="EMBL/GenBank/DDBJ databases">
        <title>A genomic encyclopedia of anaerobic methanotrophic archaea.</title>
        <authorList>
            <person name="Skennerton C.T."/>
            <person name="Chadwick G.L."/>
            <person name="Laso-Perez R."/>
            <person name="Leu A.O."/>
            <person name="Speth D.R."/>
            <person name="Yu H."/>
            <person name="Morgan-Lang C."/>
            <person name="Hatzenpichler R."/>
            <person name="Goudeau D."/>
            <person name="Malmstrom R."/>
            <person name="Woyke T."/>
            <person name="Hallam S."/>
            <person name="Tyson G.W."/>
            <person name="Wegener G."/>
            <person name="Boetius A."/>
            <person name="Orphan V.J."/>
        </authorList>
    </citation>
    <scope>NUCLEOTIDE SEQUENCE</scope>
    <source>
        <strain evidence="1">CONS3730D10UFb2</strain>
    </source>
</reference>
<dbReference type="EMBL" id="QYBA01000172">
    <property type="protein sequence ID" value="TKY91567.1"/>
    <property type="molecule type" value="Genomic_DNA"/>
</dbReference>
<name>A0AC61SAK6_9EURY</name>
<evidence type="ECO:0000313" key="1">
    <source>
        <dbReference type="EMBL" id="TKY91567.1"/>
    </source>
</evidence>
<gene>
    <name evidence="1" type="ORF">C5S46_05165</name>
</gene>
<comment type="caution">
    <text evidence="1">The sequence shown here is derived from an EMBL/GenBank/DDBJ whole genome shotgun (WGS) entry which is preliminary data.</text>
</comment>
<organism evidence="1 2">
    <name type="scientific">Candidatus Methanomarinus sp</name>
    <dbReference type="NCBI Taxonomy" id="3386244"/>
    <lineage>
        <taxon>Archaea</taxon>
        <taxon>Methanobacteriati</taxon>
        <taxon>Methanobacteriota</taxon>
        <taxon>Stenosarchaea group</taxon>
        <taxon>Methanomicrobia</taxon>
        <taxon>Methanosarcinales</taxon>
        <taxon>ANME-2 cluster</taxon>
        <taxon>Candidatus Methanocomedenaceae</taxon>
        <taxon>Candidatus Methanomarinus</taxon>
    </lineage>
</organism>
<protein>
    <submittedName>
        <fullName evidence="1">HAMP domain-containing protein</fullName>
    </submittedName>
</protein>
<evidence type="ECO:0000313" key="2">
    <source>
        <dbReference type="Proteomes" id="UP000315423"/>
    </source>
</evidence>
<accession>A0AC61SAK6</accession>
<sequence length="562" mass="63770">MDNLVGATENTGQAIDNWMDVKKSDIRVISQSGMVESIEKEELYGFLNNFKNDHEDVYKEFFILDLDGNIIFSTKNHTGSADNQQYFIEASNGRLYVSDVYLTEVTGSPEIIIANPIKKNNTITGIMAARVGLEQLYGIIETVDIGTLGEVFIVNNKGEIIFHENRSRILHENVKNNFAVKEVTYEKNGIAEYVNYQGEPVLGSYYWLPLYRWGLIVEMNRDEAYIEVLNLGRLTVAISLFAILGVILFTFFISRRITEPIKSLEDGAISLVEGNFQPIPISSKNEIGRLTEIFNQTAEELLEIRKRLEMKIDMTNKDLEQKNKELVIANEELKKLDVLKSDFISLVSHELRTPLSAIRTSSEFLESEENVDPGVQKEMLDNIIRNVDRQARLINDILDLTKIKAGRMEFRFEQVDFKYIAQVAIENIRPIARKNNITITEDIPDKLSTISADKEKLIIVLNNLLSNALKFTPDGGATHLSVKEYKDHIEIKVKDTGIGIEKEQFEKLFDKFYQVDNPSRRKIGGSGLGLSISSEIIKAHGSKIHVESEPGQGSTFCFRLKK</sequence>
<proteinExistence type="predicted"/>